<protein>
    <submittedName>
        <fullName evidence="9">Chitin deacetylase-like protein</fullName>
    </submittedName>
</protein>
<dbReference type="GO" id="GO:0016810">
    <property type="term" value="F:hydrolase activity, acting on carbon-nitrogen (but not peptide) bonds"/>
    <property type="evidence" value="ECO:0007669"/>
    <property type="project" value="InterPro"/>
</dbReference>
<feature type="signal peptide" evidence="7">
    <location>
        <begin position="1"/>
        <end position="17"/>
    </location>
</feature>
<dbReference type="GO" id="GO:0046872">
    <property type="term" value="F:metal ion binding"/>
    <property type="evidence" value="ECO:0007669"/>
    <property type="project" value="UniProtKB-KW"/>
</dbReference>
<gene>
    <name evidence="9" type="ORF">BJ875DRAFT_488872</name>
</gene>
<dbReference type="EMBL" id="MU251762">
    <property type="protein sequence ID" value="KAG9229495.1"/>
    <property type="molecule type" value="Genomic_DNA"/>
</dbReference>
<accession>A0A9P7Y995</accession>
<keyword evidence="4" id="KW-0378">Hydrolase</keyword>
<dbReference type="SUPFAM" id="SSF88713">
    <property type="entry name" value="Glycoside hydrolase/deacetylase"/>
    <property type="match status" value="1"/>
</dbReference>
<comment type="cofactor">
    <cofactor evidence="1">
        <name>Co(2+)</name>
        <dbReference type="ChEBI" id="CHEBI:48828"/>
    </cofactor>
</comment>
<dbReference type="Proteomes" id="UP000824998">
    <property type="component" value="Unassembled WGS sequence"/>
</dbReference>
<dbReference type="OrthoDB" id="2125469at2759"/>
<keyword evidence="10" id="KW-1185">Reference proteome</keyword>
<evidence type="ECO:0000256" key="6">
    <source>
        <dbReference type="ARBA" id="ARBA00023285"/>
    </source>
</evidence>
<dbReference type="PROSITE" id="PS51677">
    <property type="entry name" value="NODB"/>
    <property type="match status" value="1"/>
</dbReference>
<dbReference type="GO" id="GO:0005975">
    <property type="term" value="P:carbohydrate metabolic process"/>
    <property type="evidence" value="ECO:0007669"/>
    <property type="project" value="InterPro"/>
</dbReference>
<dbReference type="InterPro" id="IPR011330">
    <property type="entry name" value="Glyco_hydro/deAcase_b/a-brl"/>
</dbReference>
<sequence>MYSVATILAVLLPIISAHPGLDERDGPAAGNVIQNCKEPNTIALTFDDGPWQYERDIVAQLNAAGAKGTFFVTGTLYNCIYSQAAQLKATYDAGHQIGSHTWSHADLSSKSVAQAKLEMTKLETAFANILNVKPTYMRPPNGNSGGSTVQVMRELGYRIIKWDIDSGDWNNQSPQSSQQKFSAAGSGSHIPLMHETVQSTSATLLPWVLKWAKDKNLKMVTVAECLGDPNGAYTTPVAKTGATSC</sequence>
<dbReference type="Gene3D" id="3.20.20.370">
    <property type="entry name" value="Glycoside hydrolase/deacetylase"/>
    <property type="match status" value="1"/>
</dbReference>
<evidence type="ECO:0000256" key="4">
    <source>
        <dbReference type="ARBA" id="ARBA00022801"/>
    </source>
</evidence>
<feature type="domain" description="NodB homology" evidence="8">
    <location>
        <begin position="40"/>
        <end position="220"/>
    </location>
</feature>
<dbReference type="PANTHER" id="PTHR46471">
    <property type="entry name" value="CHITIN DEACETYLASE"/>
    <property type="match status" value="1"/>
</dbReference>
<reference evidence="9" key="1">
    <citation type="journal article" date="2021" name="IMA Fungus">
        <title>Genomic characterization of three marine fungi, including Emericellopsis atlantica sp. nov. with signatures of a generalist lifestyle and marine biomass degradation.</title>
        <authorList>
            <person name="Hagestad O.C."/>
            <person name="Hou L."/>
            <person name="Andersen J.H."/>
            <person name="Hansen E.H."/>
            <person name="Altermark B."/>
            <person name="Li C."/>
            <person name="Kuhnert E."/>
            <person name="Cox R.J."/>
            <person name="Crous P.W."/>
            <person name="Spatafora J.W."/>
            <person name="Lail K."/>
            <person name="Amirebrahimi M."/>
            <person name="Lipzen A."/>
            <person name="Pangilinan J."/>
            <person name="Andreopoulos W."/>
            <person name="Hayes R.D."/>
            <person name="Ng V."/>
            <person name="Grigoriev I.V."/>
            <person name="Jackson S.A."/>
            <person name="Sutton T.D.S."/>
            <person name="Dobson A.D.W."/>
            <person name="Rama T."/>
        </authorList>
    </citation>
    <scope>NUCLEOTIDE SEQUENCE</scope>
    <source>
        <strain evidence="9">TRa018bII</strain>
    </source>
</reference>
<keyword evidence="6" id="KW-0170">Cobalt</keyword>
<keyword evidence="2" id="KW-0479">Metal-binding</keyword>
<feature type="chain" id="PRO_5040491724" evidence="7">
    <location>
        <begin position="18"/>
        <end position="245"/>
    </location>
</feature>
<dbReference type="InterPro" id="IPR002509">
    <property type="entry name" value="NODB_dom"/>
</dbReference>
<evidence type="ECO:0000256" key="2">
    <source>
        <dbReference type="ARBA" id="ARBA00022723"/>
    </source>
</evidence>
<name>A0A9P7Y995_9HELO</name>
<evidence type="ECO:0000256" key="3">
    <source>
        <dbReference type="ARBA" id="ARBA00022729"/>
    </source>
</evidence>
<keyword evidence="5" id="KW-0119">Carbohydrate metabolism</keyword>
<evidence type="ECO:0000313" key="10">
    <source>
        <dbReference type="Proteomes" id="UP000824998"/>
    </source>
</evidence>
<evidence type="ECO:0000259" key="8">
    <source>
        <dbReference type="PROSITE" id="PS51677"/>
    </source>
</evidence>
<evidence type="ECO:0000313" key="9">
    <source>
        <dbReference type="EMBL" id="KAG9229495.1"/>
    </source>
</evidence>
<proteinExistence type="predicted"/>
<evidence type="ECO:0000256" key="1">
    <source>
        <dbReference type="ARBA" id="ARBA00001941"/>
    </source>
</evidence>
<dbReference type="AlphaFoldDB" id="A0A9P7Y995"/>
<dbReference type="CDD" id="cd10951">
    <property type="entry name" value="CE4_ClCDA_like"/>
    <property type="match status" value="1"/>
</dbReference>
<comment type="caution">
    <text evidence="9">The sequence shown here is derived from an EMBL/GenBank/DDBJ whole genome shotgun (WGS) entry which is preliminary data.</text>
</comment>
<dbReference type="PANTHER" id="PTHR46471:SF9">
    <property type="entry name" value="CHITIN DEACETYLASE"/>
    <property type="match status" value="1"/>
</dbReference>
<evidence type="ECO:0000256" key="5">
    <source>
        <dbReference type="ARBA" id="ARBA00023277"/>
    </source>
</evidence>
<dbReference type="Pfam" id="PF01522">
    <property type="entry name" value="Polysacc_deac_1"/>
    <property type="match status" value="1"/>
</dbReference>
<evidence type="ECO:0000256" key="7">
    <source>
        <dbReference type="SAM" id="SignalP"/>
    </source>
</evidence>
<organism evidence="9 10">
    <name type="scientific">Amylocarpus encephaloides</name>
    <dbReference type="NCBI Taxonomy" id="45428"/>
    <lineage>
        <taxon>Eukaryota</taxon>
        <taxon>Fungi</taxon>
        <taxon>Dikarya</taxon>
        <taxon>Ascomycota</taxon>
        <taxon>Pezizomycotina</taxon>
        <taxon>Leotiomycetes</taxon>
        <taxon>Helotiales</taxon>
        <taxon>Helotiales incertae sedis</taxon>
        <taxon>Amylocarpus</taxon>
    </lineage>
</organism>
<keyword evidence="3 7" id="KW-0732">Signal</keyword>